<protein>
    <submittedName>
        <fullName evidence="1">Uncharacterized protein</fullName>
    </submittedName>
</protein>
<sequence length="213" mass="24395">HDVRGVNFIELTFAADNCFESECFLELIDNRSRLKFLNKAHSCVEQKKRTYDTEIDPISKPGGQDSSTLSNEEGQKFEQKVFLFFLHPIGTVLSPSMLSLDFAETFFWVCLQHLIGNTTSNDTSVNGYIIIHVNVTVHCLEIVNESVHVLLFRIFIIVLVCRDRFLLIRHAGHKRAFGVHTTEPANRHCVFLVQKGPKRVPTELTDHSEKIRQ</sequence>
<dbReference type="AlphaFoldDB" id="A0A8H3NN51"/>
<proteinExistence type="predicted"/>
<name>A0A8H3NN51_9EURO</name>
<gene>
    <name evidence="1" type="ORF">IFM46972_04302</name>
</gene>
<organism evidence="1 2">
    <name type="scientific">Aspergillus udagawae</name>
    <dbReference type="NCBI Taxonomy" id="91492"/>
    <lineage>
        <taxon>Eukaryota</taxon>
        <taxon>Fungi</taxon>
        <taxon>Dikarya</taxon>
        <taxon>Ascomycota</taxon>
        <taxon>Pezizomycotina</taxon>
        <taxon>Eurotiomycetes</taxon>
        <taxon>Eurotiomycetidae</taxon>
        <taxon>Eurotiales</taxon>
        <taxon>Aspergillaceae</taxon>
        <taxon>Aspergillus</taxon>
        <taxon>Aspergillus subgen. Fumigati</taxon>
    </lineage>
</organism>
<feature type="non-terminal residue" evidence="1">
    <location>
        <position position="213"/>
    </location>
</feature>
<dbReference type="Proteomes" id="UP000465221">
    <property type="component" value="Unassembled WGS sequence"/>
</dbReference>
<comment type="caution">
    <text evidence="1">The sequence shown here is derived from an EMBL/GenBank/DDBJ whole genome shotgun (WGS) entry which is preliminary data.</text>
</comment>
<evidence type="ECO:0000313" key="1">
    <source>
        <dbReference type="EMBL" id="GFF34658.1"/>
    </source>
</evidence>
<accession>A0A8H3NN51</accession>
<dbReference type="EMBL" id="BLKC01000024">
    <property type="protein sequence ID" value="GFF34658.1"/>
    <property type="molecule type" value="Genomic_DNA"/>
</dbReference>
<evidence type="ECO:0000313" key="2">
    <source>
        <dbReference type="Proteomes" id="UP000465221"/>
    </source>
</evidence>
<reference evidence="1 2" key="1">
    <citation type="submission" date="2020-01" db="EMBL/GenBank/DDBJ databases">
        <title>Draft genome sequence of Aspergillus udagawae IFM 46972.</title>
        <authorList>
            <person name="Takahashi H."/>
            <person name="Yaguchi T."/>
        </authorList>
    </citation>
    <scope>NUCLEOTIDE SEQUENCE [LARGE SCALE GENOMIC DNA]</scope>
    <source>
        <strain evidence="1 2">IFM 46972</strain>
    </source>
</reference>